<evidence type="ECO:0000313" key="2">
    <source>
        <dbReference type="Proteomes" id="UP000315471"/>
    </source>
</evidence>
<reference evidence="1 2" key="1">
    <citation type="submission" date="2019-02" db="EMBL/GenBank/DDBJ databases">
        <title>Deep-cultivation of Planctomycetes and their phenomic and genomic characterization uncovers novel biology.</title>
        <authorList>
            <person name="Wiegand S."/>
            <person name="Jogler M."/>
            <person name="Boedeker C."/>
            <person name="Pinto D."/>
            <person name="Vollmers J."/>
            <person name="Rivas-Marin E."/>
            <person name="Kohn T."/>
            <person name="Peeters S.H."/>
            <person name="Heuer A."/>
            <person name="Rast P."/>
            <person name="Oberbeckmann S."/>
            <person name="Bunk B."/>
            <person name="Jeske O."/>
            <person name="Meyerdierks A."/>
            <person name="Storesund J.E."/>
            <person name="Kallscheuer N."/>
            <person name="Luecker S."/>
            <person name="Lage O.M."/>
            <person name="Pohl T."/>
            <person name="Merkel B.J."/>
            <person name="Hornburger P."/>
            <person name="Mueller R.-W."/>
            <person name="Bruemmer F."/>
            <person name="Labrenz M."/>
            <person name="Spormann A.M."/>
            <person name="Op Den Camp H."/>
            <person name="Overmann J."/>
            <person name="Amann R."/>
            <person name="Jetten M.S.M."/>
            <person name="Mascher T."/>
            <person name="Medema M.H."/>
            <person name="Devos D.P."/>
            <person name="Kaster A.-K."/>
            <person name="Ovreas L."/>
            <person name="Rohde M."/>
            <person name="Galperin M.Y."/>
            <person name="Jogler C."/>
        </authorList>
    </citation>
    <scope>NUCLEOTIDE SEQUENCE [LARGE SCALE GENOMIC DNA]</scope>
    <source>
        <strain evidence="1 2">Q31b</strain>
    </source>
</reference>
<dbReference type="EMBL" id="SJPY01000001">
    <property type="protein sequence ID" value="TWU45003.1"/>
    <property type="molecule type" value="Genomic_DNA"/>
</dbReference>
<protein>
    <submittedName>
        <fullName evidence="1">Uncharacterized protein</fullName>
    </submittedName>
</protein>
<gene>
    <name evidence="1" type="ORF">Q31b_01740</name>
</gene>
<comment type="caution">
    <text evidence="1">The sequence shown here is derived from an EMBL/GenBank/DDBJ whole genome shotgun (WGS) entry which is preliminary data.</text>
</comment>
<dbReference type="Proteomes" id="UP000315471">
    <property type="component" value="Unassembled WGS sequence"/>
</dbReference>
<dbReference type="AlphaFoldDB" id="A0A5C6E5Q2"/>
<evidence type="ECO:0000313" key="1">
    <source>
        <dbReference type="EMBL" id="TWU45003.1"/>
    </source>
</evidence>
<organism evidence="1 2">
    <name type="scientific">Novipirellula aureliae</name>
    <dbReference type="NCBI Taxonomy" id="2527966"/>
    <lineage>
        <taxon>Bacteria</taxon>
        <taxon>Pseudomonadati</taxon>
        <taxon>Planctomycetota</taxon>
        <taxon>Planctomycetia</taxon>
        <taxon>Pirellulales</taxon>
        <taxon>Pirellulaceae</taxon>
        <taxon>Novipirellula</taxon>
    </lineage>
</organism>
<name>A0A5C6E5Q2_9BACT</name>
<keyword evidence="2" id="KW-1185">Reference proteome</keyword>
<proteinExistence type="predicted"/>
<accession>A0A5C6E5Q2</accession>
<sequence>MSLFVIYVCMGHSWPSTKTGSRLRRLVRTQSERMDTVDRNIDNGFIRGILTDANIDTSSKTRSQSSAKI</sequence>